<gene>
    <name evidence="3" type="ORF">FOF52_13075</name>
</gene>
<keyword evidence="4" id="KW-1185">Reference proteome</keyword>
<dbReference type="RefSeq" id="WP_248593975.1">
    <property type="nucleotide sequence ID" value="NZ_BAABEB010000004.1"/>
</dbReference>
<protein>
    <recommendedName>
        <fullName evidence="5">TPM domain-containing protein</fullName>
    </recommendedName>
</protein>
<accession>A0ABY4L684</accession>
<feature type="signal peptide" evidence="2">
    <location>
        <begin position="1"/>
        <end position="24"/>
    </location>
</feature>
<keyword evidence="1" id="KW-1133">Transmembrane helix</keyword>
<dbReference type="Proteomes" id="UP000832041">
    <property type="component" value="Chromosome"/>
</dbReference>
<reference evidence="3 4" key="1">
    <citation type="submission" date="2020-04" db="EMBL/GenBank/DDBJ databases">
        <title>Thermobifida alba genome sequencing and assembly.</title>
        <authorList>
            <person name="Luzics S."/>
            <person name="Horvath B."/>
            <person name="Nagy I."/>
            <person name="Toth A."/>
            <person name="Nagy I."/>
            <person name="Kukolya J."/>
        </authorList>
    </citation>
    <scope>NUCLEOTIDE SEQUENCE [LARGE SCALE GENOMIC DNA]</scope>
    <source>
        <strain evidence="3 4">DSM 43795</strain>
    </source>
</reference>
<evidence type="ECO:0000313" key="4">
    <source>
        <dbReference type="Proteomes" id="UP000832041"/>
    </source>
</evidence>
<name>A0ABY4L684_THEAE</name>
<sequence>MLFWRCLAVGATLLAALSPPSASAAEWPASYPSHVAAQLAEDPVYVSDHYAGALDLAQTRAHLHDAVSRLDHPVYVVVLPTVVGGDVLDEGFLAAVHDRLGEDGVYLLAEYRGSDISAVAYGVDVPASEAALEVLLSLEHDTPLTVVVDRFVDNLASGEAAQRLAESRDRWDAGQWSPFGGPSPIERLREALSPDTSYGVRNQAFALGTTLGATATLVVLTVWHRLRRRPARPRGGRRR</sequence>
<feature type="chain" id="PRO_5046446778" description="TPM domain-containing protein" evidence="2">
    <location>
        <begin position="25"/>
        <end position="239"/>
    </location>
</feature>
<evidence type="ECO:0008006" key="5">
    <source>
        <dbReference type="Google" id="ProtNLM"/>
    </source>
</evidence>
<evidence type="ECO:0000256" key="1">
    <source>
        <dbReference type="SAM" id="Phobius"/>
    </source>
</evidence>
<keyword evidence="2" id="KW-0732">Signal</keyword>
<organism evidence="3 4">
    <name type="scientific">Thermobifida alba</name>
    <name type="common">Thermomonospora alba</name>
    <dbReference type="NCBI Taxonomy" id="53522"/>
    <lineage>
        <taxon>Bacteria</taxon>
        <taxon>Bacillati</taxon>
        <taxon>Actinomycetota</taxon>
        <taxon>Actinomycetes</taxon>
        <taxon>Streptosporangiales</taxon>
        <taxon>Nocardiopsidaceae</taxon>
        <taxon>Thermobifida</taxon>
    </lineage>
</organism>
<keyword evidence="1" id="KW-0472">Membrane</keyword>
<evidence type="ECO:0000256" key="2">
    <source>
        <dbReference type="SAM" id="SignalP"/>
    </source>
</evidence>
<proteinExistence type="predicted"/>
<evidence type="ECO:0000313" key="3">
    <source>
        <dbReference type="EMBL" id="UPT21768.1"/>
    </source>
</evidence>
<dbReference type="EMBL" id="CP051627">
    <property type="protein sequence ID" value="UPT21768.1"/>
    <property type="molecule type" value="Genomic_DNA"/>
</dbReference>
<keyword evidence="1" id="KW-0812">Transmembrane</keyword>
<feature type="transmembrane region" description="Helical" evidence="1">
    <location>
        <begin position="204"/>
        <end position="223"/>
    </location>
</feature>